<comment type="subunit">
    <text evidence="3">The holoenzyme is a dodecamer composed of 6 PCCA/alpha subunits and 6 PCCB/beta subunits.</text>
</comment>
<evidence type="ECO:0000259" key="8">
    <source>
        <dbReference type="PROSITE" id="PS50980"/>
    </source>
</evidence>
<feature type="domain" description="CoA carboxyltransferase N-terminal" evidence="8">
    <location>
        <begin position="1"/>
        <end position="216"/>
    </location>
</feature>
<reference evidence="10" key="2">
    <citation type="submission" date="2025-09" db="UniProtKB">
        <authorList>
            <consortium name="Ensembl"/>
        </authorList>
    </citation>
    <scope>IDENTIFICATION</scope>
</reference>
<dbReference type="FunFam" id="3.90.226.10:FF:000017">
    <property type="entry name" value="Propionyl-CoA carboxylase subunit beta 5"/>
    <property type="match status" value="1"/>
</dbReference>
<dbReference type="InterPro" id="IPR051047">
    <property type="entry name" value="AccD/PCCB"/>
</dbReference>
<proteinExistence type="predicted"/>
<dbReference type="InterPro" id="IPR029045">
    <property type="entry name" value="ClpP/crotonase-like_dom_sf"/>
</dbReference>
<keyword evidence="11" id="KW-1185">Reference proteome</keyword>
<dbReference type="InterPro" id="IPR011762">
    <property type="entry name" value="COA_CT_N"/>
</dbReference>
<evidence type="ECO:0000313" key="10">
    <source>
        <dbReference type="Ensembl" id="ENSSOCP00000019591.1"/>
    </source>
</evidence>
<dbReference type="PROSITE" id="PS50980">
    <property type="entry name" value="COA_CT_NTER"/>
    <property type="match status" value="1"/>
</dbReference>
<dbReference type="PANTHER" id="PTHR43842">
    <property type="entry name" value="PROPIONYL-COA CARBOXYLASE BETA CHAIN"/>
    <property type="match status" value="1"/>
</dbReference>
<dbReference type="PROSITE" id="PS50989">
    <property type="entry name" value="COA_CT_CTER"/>
    <property type="match status" value="1"/>
</dbReference>
<sequence>QPSTETVTGEGVPGKTGVNSRIEEKRRAALLGGGQARIDAQHKRGKLTARERILLLLDPDSFDEYDMFVEHRCSDFGMDSNKNKYPGDSVVTGRGRINGRLAYVFSQRNVLCSGVVPQISLIMGPCAGGAVYSPALTDFTFMVKDTSYLFITGPDVVKSVTNEDVTQEQLGGAKTHTAVSGVAHRAFENDIDALLNLREFFNYLPLSNRDPAPVCECHDPSDRLVPELDTVVPVESTKAYDMLDIIHSIADEREFFEIMPSYARNIVVGFARMNGRTVGIVGNQPKVASGCLDINSSVKGARFVRFCDAFNIPLITFVDVPGFLPGTAQEYGGIIRHGAKLLFAFAEATVPKITIITRKAYGGAYDVMSSKHLRGDANYAWPTAEVAVMGAKGAVQIIFRGKEANAEAEYVDKFANPFPAAMRGFVDDIIQPSTTRVRICRDLDVLASKTQSSPWKKHANIPL</sequence>
<dbReference type="Proteomes" id="UP000694551">
    <property type="component" value="Unplaced"/>
</dbReference>
<evidence type="ECO:0000256" key="1">
    <source>
        <dbReference type="ARBA" id="ARBA00005060"/>
    </source>
</evidence>
<comment type="catalytic activity">
    <reaction evidence="6">
        <text>butanoyl-CoA + hydrogencarbonate + ATP = (2S)-ethylmalonyl-CoA + ADP + phosphate + H(+)</text>
        <dbReference type="Rhea" id="RHEA:59520"/>
        <dbReference type="ChEBI" id="CHEBI:15378"/>
        <dbReference type="ChEBI" id="CHEBI:17544"/>
        <dbReference type="ChEBI" id="CHEBI:30616"/>
        <dbReference type="ChEBI" id="CHEBI:43474"/>
        <dbReference type="ChEBI" id="CHEBI:57371"/>
        <dbReference type="ChEBI" id="CHEBI:60909"/>
        <dbReference type="ChEBI" id="CHEBI:456216"/>
    </reaction>
    <physiologicalReaction direction="left-to-right" evidence="6">
        <dbReference type="Rhea" id="RHEA:59521"/>
    </physiologicalReaction>
</comment>
<dbReference type="Pfam" id="PF01039">
    <property type="entry name" value="Carboxyl_trans"/>
    <property type="match status" value="1"/>
</dbReference>
<comment type="pathway">
    <text evidence="1">Metabolic intermediate metabolism; propanoyl-CoA degradation; succinyl-CoA from propanoyl-CoA: step 1/3.</text>
</comment>
<evidence type="ECO:0000259" key="9">
    <source>
        <dbReference type="PROSITE" id="PS50989"/>
    </source>
</evidence>
<dbReference type="Ensembl" id="ENSSOCT00000020087.1">
    <property type="protein sequence ID" value="ENSSOCP00000019591.1"/>
    <property type="gene ID" value="ENSSOCG00000012819.1"/>
</dbReference>
<evidence type="ECO:0000256" key="4">
    <source>
        <dbReference type="ARBA" id="ARBA00041138"/>
    </source>
</evidence>
<name>A0A8D0FSE9_STROC</name>
<evidence type="ECO:0000256" key="7">
    <source>
        <dbReference type="ARBA" id="ARBA00049495"/>
    </source>
</evidence>
<evidence type="ECO:0000256" key="5">
    <source>
        <dbReference type="ARBA" id="ARBA00042797"/>
    </source>
</evidence>
<evidence type="ECO:0000256" key="2">
    <source>
        <dbReference type="ARBA" id="ARBA00013050"/>
    </source>
</evidence>
<dbReference type="PANTHER" id="PTHR43842:SF2">
    <property type="entry name" value="PROPIONYL-COA CARBOXYLASE BETA CHAIN, MITOCHONDRIAL"/>
    <property type="match status" value="1"/>
</dbReference>
<evidence type="ECO:0000256" key="6">
    <source>
        <dbReference type="ARBA" id="ARBA00048208"/>
    </source>
</evidence>
<dbReference type="GO" id="GO:0004658">
    <property type="term" value="F:propionyl-CoA carboxylase activity"/>
    <property type="evidence" value="ECO:0007669"/>
    <property type="project" value="UniProtKB-EC"/>
</dbReference>
<comment type="catalytic activity">
    <reaction evidence="7">
        <text>propanoyl-CoA + hydrogencarbonate + ATP = (S)-methylmalonyl-CoA + ADP + phosphate + H(+)</text>
        <dbReference type="Rhea" id="RHEA:23720"/>
        <dbReference type="ChEBI" id="CHEBI:15378"/>
        <dbReference type="ChEBI" id="CHEBI:17544"/>
        <dbReference type="ChEBI" id="CHEBI:30616"/>
        <dbReference type="ChEBI" id="CHEBI:43474"/>
        <dbReference type="ChEBI" id="CHEBI:57327"/>
        <dbReference type="ChEBI" id="CHEBI:57392"/>
        <dbReference type="ChEBI" id="CHEBI:456216"/>
        <dbReference type="EC" id="6.4.1.3"/>
    </reaction>
    <physiologicalReaction direction="left-to-right" evidence="7">
        <dbReference type="Rhea" id="RHEA:23721"/>
    </physiologicalReaction>
</comment>
<feature type="domain" description="CoA carboxyltransferase C-terminal" evidence="9">
    <location>
        <begin position="220"/>
        <end position="457"/>
    </location>
</feature>
<dbReference type="SUPFAM" id="SSF52096">
    <property type="entry name" value="ClpP/crotonase"/>
    <property type="match status" value="2"/>
</dbReference>
<dbReference type="GO" id="GO:0005739">
    <property type="term" value="C:mitochondrion"/>
    <property type="evidence" value="ECO:0007669"/>
    <property type="project" value="TreeGrafter"/>
</dbReference>
<dbReference type="InterPro" id="IPR011763">
    <property type="entry name" value="COA_CT_C"/>
</dbReference>
<reference evidence="10" key="1">
    <citation type="submission" date="2025-08" db="UniProtKB">
        <authorList>
            <consortium name="Ensembl"/>
        </authorList>
    </citation>
    <scope>IDENTIFICATION</scope>
</reference>
<organism evidence="10 11">
    <name type="scientific">Strix occidentalis caurina</name>
    <name type="common">northern spotted owl</name>
    <dbReference type="NCBI Taxonomy" id="311401"/>
    <lineage>
        <taxon>Eukaryota</taxon>
        <taxon>Metazoa</taxon>
        <taxon>Chordata</taxon>
        <taxon>Craniata</taxon>
        <taxon>Vertebrata</taxon>
        <taxon>Euteleostomi</taxon>
        <taxon>Archelosauria</taxon>
        <taxon>Archosauria</taxon>
        <taxon>Dinosauria</taxon>
        <taxon>Saurischia</taxon>
        <taxon>Theropoda</taxon>
        <taxon>Coelurosauria</taxon>
        <taxon>Aves</taxon>
        <taxon>Neognathae</taxon>
        <taxon>Neoaves</taxon>
        <taxon>Telluraves</taxon>
        <taxon>Strigiformes</taxon>
        <taxon>Strigidae</taxon>
        <taxon>Strix</taxon>
    </lineage>
</organism>
<dbReference type="InterPro" id="IPR034733">
    <property type="entry name" value="AcCoA_carboxyl_beta"/>
</dbReference>
<dbReference type="EC" id="6.4.1.3" evidence="2"/>
<dbReference type="AlphaFoldDB" id="A0A8D0FSE9"/>
<evidence type="ECO:0000313" key="11">
    <source>
        <dbReference type="Proteomes" id="UP000694551"/>
    </source>
</evidence>
<accession>A0A8D0FSE9</accession>
<evidence type="ECO:0000256" key="3">
    <source>
        <dbReference type="ARBA" id="ARBA00038567"/>
    </source>
</evidence>
<protein>
    <recommendedName>
        <fullName evidence="4">Propionyl-CoA carboxylase beta chain, mitochondrial</fullName>
        <ecNumber evidence="2">6.4.1.3</ecNumber>
    </recommendedName>
    <alternativeName>
        <fullName evidence="5">Propanoyl-CoA:carbon dioxide ligase subunit beta</fullName>
    </alternativeName>
</protein>
<dbReference type="Gene3D" id="3.90.226.10">
    <property type="entry name" value="2-enoyl-CoA Hydratase, Chain A, domain 1"/>
    <property type="match status" value="3"/>
</dbReference>